<evidence type="ECO:0000256" key="1">
    <source>
        <dbReference type="ARBA" id="ARBA00004308"/>
    </source>
</evidence>
<evidence type="ECO:0000259" key="8">
    <source>
        <dbReference type="Pfam" id="PF07092"/>
    </source>
</evidence>
<feature type="transmembrane region" description="Helical" evidence="7">
    <location>
        <begin position="79"/>
        <end position="100"/>
    </location>
</feature>
<reference evidence="10" key="1">
    <citation type="submission" date="2025-08" db="UniProtKB">
        <authorList>
            <consortium name="Ensembl"/>
        </authorList>
    </citation>
    <scope>IDENTIFICATION</scope>
</reference>
<dbReference type="GO" id="GO:0012505">
    <property type="term" value="C:endomembrane system"/>
    <property type="evidence" value="ECO:0007669"/>
    <property type="project" value="UniProtKB-SubCell"/>
</dbReference>
<evidence type="ECO:0000256" key="7">
    <source>
        <dbReference type="SAM" id="Phobius"/>
    </source>
</evidence>
<evidence type="ECO:0000256" key="5">
    <source>
        <dbReference type="ARBA" id="ARBA00023136"/>
    </source>
</evidence>
<dbReference type="Proteomes" id="UP000694389">
    <property type="component" value="Unassembled WGS sequence"/>
</dbReference>
<evidence type="ECO:0000259" key="9">
    <source>
        <dbReference type="Pfam" id="PF21002"/>
    </source>
</evidence>
<feature type="domain" description="Transmembrane protein 106 C-terminal" evidence="8">
    <location>
        <begin position="101"/>
        <end position="237"/>
    </location>
</feature>
<evidence type="ECO:0000256" key="6">
    <source>
        <dbReference type="SAM" id="MobiDB-lite"/>
    </source>
</evidence>
<evidence type="ECO:0000256" key="2">
    <source>
        <dbReference type="ARBA" id="ARBA00008111"/>
    </source>
</evidence>
<evidence type="ECO:0000313" key="11">
    <source>
        <dbReference type="Proteomes" id="UP000694389"/>
    </source>
</evidence>
<evidence type="ECO:0000256" key="4">
    <source>
        <dbReference type="ARBA" id="ARBA00022989"/>
    </source>
</evidence>
<protein>
    <submittedName>
        <fullName evidence="10">Transmembrane protein 106A</fullName>
    </submittedName>
</protein>
<name>A0A8C4HU86_DICLA</name>
<sequence>MVTSWKNSKATEGPDVTKDTEKVKTLRQFPPYGAMNGNSTGDTCPTCRGTGRIPRGHEDQLVAVIPCNDVRLKPRRTKLYVCVSMIVCLLLCCLFLFFLFPRSVILTPVSVLSVMVYFTPNAVEMEVTNLINITNENFVPVQIIQFSLQGLISDSVVGKTKISNMSAIQSRSQQSYTVKIDLPISDKGLNIYCKSSSIKIHTLFLELQMTMNISYLAHTEQVSLDTFEYIDCGNNSTVPHPVR</sequence>
<dbReference type="InterPro" id="IPR048511">
    <property type="entry name" value="TMEM106_N"/>
</dbReference>
<dbReference type="InterPro" id="IPR009790">
    <property type="entry name" value="TMEM106"/>
</dbReference>
<dbReference type="OrthoDB" id="508875at2759"/>
<dbReference type="Ensembl" id="ENSDLAT00005050746.2">
    <property type="protein sequence ID" value="ENSDLAP00005047597.2"/>
    <property type="gene ID" value="ENSDLAG00005020957.2"/>
</dbReference>
<evidence type="ECO:0000313" key="10">
    <source>
        <dbReference type="Ensembl" id="ENSDLAP00005047597.2"/>
    </source>
</evidence>
<dbReference type="AlphaFoldDB" id="A0A8C4HU86"/>
<gene>
    <name evidence="10" type="primary">tmem106a</name>
</gene>
<dbReference type="RefSeq" id="XP_051272584.1">
    <property type="nucleotide sequence ID" value="XM_051416624.1"/>
</dbReference>
<dbReference type="PANTHER" id="PTHR28556">
    <property type="entry name" value="TRANSMEMBRANE PROTEIN 106B"/>
    <property type="match status" value="1"/>
</dbReference>
<feature type="domain" description="Transmembrane protein 106 N-terminal" evidence="9">
    <location>
        <begin position="19"/>
        <end position="78"/>
    </location>
</feature>
<keyword evidence="5 7" id="KW-0472">Membrane</keyword>
<feature type="compositionally biased region" description="Polar residues" evidence="6">
    <location>
        <begin position="1"/>
        <end position="10"/>
    </location>
</feature>
<comment type="similarity">
    <text evidence="2">Belongs to the TMEM106 family.</text>
</comment>
<keyword evidence="11" id="KW-1185">Reference proteome</keyword>
<dbReference type="GeneTree" id="ENSGT00940000166248"/>
<proteinExistence type="inferred from homology"/>
<accession>A0A8C4HU86</accession>
<reference evidence="10" key="2">
    <citation type="submission" date="2025-09" db="UniProtKB">
        <authorList>
            <consortium name="Ensembl"/>
        </authorList>
    </citation>
    <scope>IDENTIFICATION</scope>
</reference>
<comment type="subcellular location">
    <subcellularLocation>
        <location evidence="1">Endomembrane system</location>
    </subcellularLocation>
</comment>
<dbReference type="Pfam" id="PF07092">
    <property type="entry name" value="TMEM106"/>
    <property type="match status" value="1"/>
</dbReference>
<dbReference type="InterPro" id="IPR048509">
    <property type="entry name" value="TMEM106_C"/>
</dbReference>
<keyword evidence="4 7" id="KW-1133">Transmembrane helix</keyword>
<dbReference type="RefSeq" id="XP_051272583.1">
    <property type="nucleotide sequence ID" value="XM_051416623.1"/>
</dbReference>
<organism evidence="10 11">
    <name type="scientific">Dicentrarchus labrax</name>
    <name type="common">European seabass</name>
    <name type="synonym">Morone labrax</name>
    <dbReference type="NCBI Taxonomy" id="13489"/>
    <lineage>
        <taxon>Eukaryota</taxon>
        <taxon>Metazoa</taxon>
        <taxon>Chordata</taxon>
        <taxon>Craniata</taxon>
        <taxon>Vertebrata</taxon>
        <taxon>Euteleostomi</taxon>
        <taxon>Actinopterygii</taxon>
        <taxon>Neopterygii</taxon>
        <taxon>Teleostei</taxon>
        <taxon>Neoteleostei</taxon>
        <taxon>Acanthomorphata</taxon>
        <taxon>Eupercaria</taxon>
        <taxon>Moronidae</taxon>
        <taxon>Dicentrarchus</taxon>
    </lineage>
</organism>
<feature type="region of interest" description="Disordered" evidence="6">
    <location>
        <begin position="1"/>
        <end position="20"/>
    </location>
</feature>
<dbReference type="OMA" id="CSYLCHS"/>
<dbReference type="CTD" id="113277"/>
<dbReference type="PANTHER" id="PTHR28556:SF6">
    <property type="entry name" value="TRANSMEMBRANE PROTEIN 106A"/>
    <property type="match status" value="1"/>
</dbReference>
<dbReference type="Pfam" id="PF21002">
    <property type="entry name" value="TMEM106_N"/>
    <property type="match status" value="1"/>
</dbReference>
<dbReference type="GeneID" id="127372806"/>
<keyword evidence="3 7" id="KW-0812">Transmembrane</keyword>
<evidence type="ECO:0000256" key="3">
    <source>
        <dbReference type="ARBA" id="ARBA00022692"/>
    </source>
</evidence>